<evidence type="ECO:0000256" key="1">
    <source>
        <dbReference type="SAM" id="MobiDB-lite"/>
    </source>
</evidence>
<dbReference type="OrthoDB" id="938897at2"/>
<dbReference type="Pfam" id="PF06439">
    <property type="entry name" value="3keto-disac_hyd"/>
    <property type="match status" value="1"/>
</dbReference>
<dbReference type="InterPro" id="IPR011658">
    <property type="entry name" value="PA14_dom"/>
</dbReference>
<dbReference type="PROSITE" id="PS51257">
    <property type="entry name" value="PROKAR_LIPOPROTEIN"/>
    <property type="match status" value="1"/>
</dbReference>
<evidence type="ECO:0000313" key="4">
    <source>
        <dbReference type="Proteomes" id="UP000240971"/>
    </source>
</evidence>
<comment type="caution">
    <text evidence="3">The sequence shown here is derived from an EMBL/GenBank/DDBJ whole genome shotgun (WGS) entry which is preliminary data.</text>
</comment>
<dbReference type="SMART" id="SM00758">
    <property type="entry name" value="PA14"/>
    <property type="match status" value="1"/>
</dbReference>
<dbReference type="SUPFAM" id="SSF56988">
    <property type="entry name" value="Anthrax protective antigen"/>
    <property type="match status" value="1"/>
</dbReference>
<sequence>MLRWNKFRPKLKQLRVYDRRTLVLIFSIGSCQQMIAQTKLPLTDLSAFQQPAASWRIAGDVKADLQQQNFLQTTAGTGILVNLPEKNTHGKDLFSSLQHGDLDLELDYMMAKGSNSGIYLQGRYEIQLFDSWGTAAPRASDNGGIYERWNDNQPNGQQGYDGHPPRQNASRAPGLWQHMKIAFQAPRFDAAGNKIADAVILKLVLNGVTIHENVVLSGPTRGAMENNEVASGPLRIQGDHGTVAFRNIVINNYSLPKPELTGVKYSAYKGVFNAPPDFNTLKPIASGTSAQLSSNIAGLPDNEFLVRYNATLVVKAAGKYHFNLHSSGGGGLMNINNQSVIPKSGTDGNGSIELQPGNYPVEVLYVKTTGWAKAALTLTIKEAGLREVALSDTNVPADDPTDPILVTATENTVLRSFMDLRGGPRVTHAVSVGSPDKVHYTYDMDNGLPVQVWRGEFLNTTPMWHDRGDGSSRPMGTVQILDNQPALAIEMLATPETAWSKDTVGTGYRPGGYALDASGKPTFRYTVYGAKVSDSLSVLPENQGVHRTVTVQQPAEHLYLRIAVGDSIEQVSPGLYVIGDKSYYVKMDDATATPIIRNQNGRAELIVPVQAKTGYAVIF</sequence>
<dbReference type="RefSeq" id="WP_106530278.1">
    <property type="nucleotide sequence ID" value="NZ_PYAW01000005.1"/>
</dbReference>
<dbReference type="Gene3D" id="2.60.120.560">
    <property type="entry name" value="Exo-inulinase, domain 1"/>
    <property type="match status" value="1"/>
</dbReference>
<dbReference type="Gene3D" id="2.60.120.380">
    <property type="match status" value="1"/>
</dbReference>
<dbReference type="Proteomes" id="UP000240971">
    <property type="component" value="Unassembled WGS sequence"/>
</dbReference>
<evidence type="ECO:0000313" key="3">
    <source>
        <dbReference type="EMBL" id="PSL44845.1"/>
    </source>
</evidence>
<organism evidence="3 4">
    <name type="scientific">Chitinophaga niastensis</name>
    <dbReference type="NCBI Taxonomy" id="536980"/>
    <lineage>
        <taxon>Bacteria</taxon>
        <taxon>Pseudomonadati</taxon>
        <taxon>Bacteroidota</taxon>
        <taxon>Chitinophagia</taxon>
        <taxon>Chitinophagales</taxon>
        <taxon>Chitinophagaceae</taxon>
        <taxon>Chitinophaga</taxon>
    </lineage>
</organism>
<name>A0A2P8HF75_CHINA</name>
<accession>A0A2P8HF75</accession>
<dbReference type="InterPro" id="IPR010496">
    <property type="entry name" value="AL/BT2_dom"/>
</dbReference>
<dbReference type="AlphaFoldDB" id="A0A2P8HF75"/>
<feature type="region of interest" description="Disordered" evidence="1">
    <location>
        <begin position="143"/>
        <end position="171"/>
    </location>
</feature>
<dbReference type="EMBL" id="PYAW01000005">
    <property type="protein sequence ID" value="PSL44845.1"/>
    <property type="molecule type" value="Genomic_DNA"/>
</dbReference>
<dbReference type="GO" id="GO:0016787">
    <property type="term" value="F:hydrolase activity"/>
    <property type="evidence" value="ECO:0007669"/>
    <property type="project" value="InterPro"/>
</dbReference>
<dbReference type="InterPro" id="IPR037524">
    <property type="entry name" value="PA14/GLEYA"/>
</dbReference>
<gene>
    <name evidence="3" type="ORF">CLV51_105218</name>
</gene>
<reference evidence="3 4" key="1">
    <citation type="submission" date="2018-03" db="EMBL/GenBank/DDBJ databases">
        <title>Genomic Encyclopedia of Archaeal and Bacterial Type Strains, Phase II (KMG-II): from individual species to whole genera.</title>
        <authorList>
            <person name="Goeker M."/>
        </authorList>
    </citation>
    <scope>NUCLEOTIDE SEQUENCE [LARGE SCALE GENOMIC DNA]</scope>
    <source>
        <strain evidence="3 4">DSM 24859</strain>
    </source>
</reference>
<proteinExistence type="predicted"/>
<evidence type="ECO:0000259" key="2">
    <source>
        <dbReference type="PROSITE" id="PS51820"/>
    </source>
</evidence>
<protein>
    <submittedName>
        <fullName evidence="3">PA14 domain-containing protein</fullName>
    </submittedName>
</protein>
<dbReference type="Pfam" id="PF07691">
    <property type="entry name" value="PA14"/>
    <property type="match status" value="1"/>
</dbReference>
<dbReference type="PROSITE" id="PS51820">
    <property type="entry name" value="PA14"/>
    <property type="match status" value="1"/>
</dbReference>
<feature type="domain" description="PA14" evidence="2">
    <location>
        <begin position="258"/>
        <end position="394"/>
    </location>
</feature>
<keyword evidence="4" id="KW-1185">Reference proteome</keyword>